<dbReference type="InterPro" id="IPR058240">
    <property type="entry name" value="rSAM_sf"/>
</dbReference>
<dbReference type="PANTHER" id="PTHR43432">
    <property type="entry name" value="SLR0285 PROTEIN"/>
    <property type="match status" value="1"/>
</dbReference>
<keyword evidence="7" id="KW-1185">Reference proteome</keyword>
<evidence type="ECO:0000259" key="5">
    <source>
        <dbReference type="SMART" id="SM00729"/>
    </source>
</evidence>
<dbReference type="SFLD" id="SFLDG01084">
    <property type="entry name" value="Uncharacterised_Radical_SAM_Su"/>
    <property type="match status" value="1"/>
</dbReference>
<dbReference type="PATRIC" id="fig|857265.3.peg.2587"/>
<evidence type="ECO:0000256" key="4">
    <source>
        <dbReference type="SAM" id="MobiDB-lite"/>
    </source>
</evidence>
<name>A0A0N0XJW2_9NEIS</name>
<gene>
    <name evidence="6" type="ORF">WG78_12550</name>
</gene>
<proteinExistence type="predicted"/>
<dbReference type="SMART" id="SM00729">
    <property type="entry name" value="Elp3"/>
    <property type="match status" value="1"/>
</dbReference>
<dbReference type="EMBL" id="LAQT01000009">
    <property type="protein sequence ID" value="KPC52676.1"/>
    <property type="molecule type" value="Genomic_DNA"/>
</dbReference>
<dbReference type="InterPro" id="IPR040086">
    <property type="entry name" value="MJ0683-like"/>
</dbReference>
<evidence type="ECO:0000256" key="1">
    <source>
        <dbReference type="ARBA" id="ARBA00022723"/>
    </source>
</evidence>
<evidence type="ECO:0000313" key="7">
    <source>
        <dbReference type="Proteomes" id="UP000037939"/>
    </source>
</evidence>
<comment type="caution">
    <text evidence="6">The sequence shown here is derived from an EMBL/GenBank/DDBJ whole genome shotgun (WGS) entry which is preliminary data.</text>
</comment>
<dbReference type="NCBIfam" id="NF033668">
    <property type="entry name" value="rSAM_PA0069"/>
    <property type="match status" value="1"/>
</dbReference>
<evidence type="ECO:0000313" key="6">
    <source>
        <dbReference type="EMBL" id="KPC52676.1"/>
    </source>
</evidence>
<dbReference type="SFLD" id="SFLDS00029">
    <property type="entry name" value="Radical_SAM"/>
    <property type="match status" value="1"/>
</dbReference>
<dbReference type="PANTHER" id="PTHR43432:SF3">
    <property type="entry name" value="SLR0285 PROTEIN"/>
    <property type="match status" value="1"/>
</dbReference>
<dbReference type="GO" id="GO:0051536">
    <property type="term" value="F:iron-sulfur cluster binding"/>
    <property type="evidence" value="ECO:0007669"/>
    <property type="project" value="UniProtKB-KW"/>
</dbReference>
<keyword evidence="1" id="KW-0479">Metal-binding</keyword>
<dbReference type="InterPro" id="IPR006638">
    <property type="entry name" value="Elp3/MiaA/NifB-like_rSAM"/>
</dbReference>
<keyword evidence="3" id="KW-0411">Iron-sulfur</keyword>
<evidence type="ECO:0000256" key="2">
    <source>
        <dbReference type="ARBA" id="ARBA00023004"/>
    </source>
</evidence>
<keyword evidence="2" id="KW-0408">Iron</keyword>
<feature type="region of interest" description="Disordered" evidence="4">
    <location>
        <begin position="1"/>
        <end position="34"/>
    </location>
</feature>
<dbReference type="SUPFAM" id="SSF102114">
    <property type="entry name" value="Radical SAM enzymes"/>
    <property type="match status" value="1"/>
</dbReference>
<dbReference type="AlphaFoldDB" id="A0A0N0XJW2"/>
<sequence length="348" mass="39416">MSIQRGRGTAINPHNRYQSQTHQTEDDGWLQEEPGRPATTVQWLPARNILTRNTSPDIPFDRSVNPYQGCEHGCIYCFARPSHAYWDMSPGLDFETRLIAKPNAAQLLRERFQQRGYQPAPLCLGSNTDAYQPLERDAKLSRAILEVLLEARHPVYMLTKNALIERDIDLLQELAGHNLVSVNVSITTLDRQLARVMEPRASQPLRRLETVRTLVDAGIPTGVLAAPMIPALNDHELEKILTAAKEAGATSAGYTLLRLPHELTQLFEDWLRNHYPDRADHVLNLVRDTRDGALYNSDWGQRMKGTGQYAQMITQRFRLAIQKLGLNKGRPELDCTLFRAPGQQGHLF</sequence>
<dbReference type="RefSeq" id="WP_053938151.1">
    <property type="nucleotide sequence ID" value="NZ_LAQT01000009.1"/>
</dbReference>
<dbReference type="InterPro" id="IPR007197">
    <property type="entry name" value="rSAM"/>
</dbReference>
<reference evidence="6 7" key="1">
    <citation type="submission" date="2015-07" db="EMBL/GenBank/DDBJ databases">
        <title>Draft genome sequence of the Amantichitinum ursilacus IGB-41, a new chitin-degrading bacterium.</title>
        <authorList>
            <person name="Kirstahler P."/>
            <person name="Guenther M."/>
            <person name="Grumaz C."/>
            <person name="Rupp S."/>
            <person name="Zibek S."/>
            <person name="Sohn K."/>
        </authorList>
    </citation>
    <scope>NUCLEOTIDE SEQUENCE [LARGE SCALE GENOMIC DNA]</scope>
    <source>
        <strain evidence="6 7">IGB-41</strain>
    </source>
</reference>
<organism evidence="6 7">
    <name type="scientific">Amantichitinum ursilacus</name>
    <dbReference type="NCBI Taxonomy" id="857265"/>
    <lineage>
        <taxon>Bacteria</taxon>
        <taxon>Pseudomonadati</taxon>
        <taxon>Pseudomonadota</taxon>
        <taxon>Betaproteobacteria</taxon>
        <taxon>Neisseriales</taxon>
        <taxon>Chitinibacteraceae</taxon>
        <taxon>Amantichitinum</taxon>
    </lineage>
</organism>
<dbReference type="Pfam" id="PF04055">
    <property type="entry name" value="Radical_SAM"/>
    <property type="match status" value="1"/>
</dbReference>
<dbReference type="Proteomes" id="UP000037939">
    <property type="component" value="Unassembled WGS sequence"/>
</dbReference>
<dbReference type="GO" id="GO:0046872">
    <property type="term" value="F:metal ion binding"/>
    <property type="evidence" value="ECO:0007669"/>
    <property type="project" value="UniProtKB-KW"/>
</dbReference>
<evidence type="ECO:0000256" key="3">
    <source>
        <dbReference type="ARBA" id="ARBA00023014"/>
    </source>
</evidence>
<feature type="domain" description="Elp3/MiaA/NifB-like radical SAM core" evidence="5">
    <location>
        <begin position="60"/>
        <end position="287"/>
    </location>
</feature>
<dbReference type="GO" id="GO:0003824">
    <property type="term" value="F:catalytic activity"/>
    <property type="evidence" value="ECO:0007669"/>
    <property type="project" value="InterPro"/>
</dbReference>
<dbReference type="OrthoDB" id="9785699at2"/>
<dbReference type="Gene3D" id="3.80.30.30">
    <property type="match status" value="1"/>
</dbReference>
<protein>
    <submittedName>
        <fullName evidence="6">Radical SAM superfamily protein</fullName>
    </submittedName>
</protein>
<accession>A0A0N0XJW2</accession>
<dbReference type="CDD" id="cd01335">
    <property type="entry name" value="Radical_SAM"/>
    <property type="match status" value="1"/>
</dbReference>